<evidence type="ECO:0000256" key="1">
    <source>
        <dbReference type="SAM" id="MobiDB-lite"/>
    </source>
</evidence>
<reference evidence="2" key="2">
    <citation type="submission" date="2005-04" db="EMBL/GenBank/DDBJ databases">
        <authorList>
            <person name="Buell C.R."/>
            <person name="Wing R.A."/>
            <person name="McCombie W.A."/>
            <person name="Ouyang S."/>
        </authorList>
    </citation>
    <scope>NUCLEOTIDE SEQUENCE</scope>
</reference>
<accession>Q2QZJ5</accession>
<reference evidence="2" key="1">
    <citation type="journal article" date="2005" name="BMC Biol.">
        <title>The sequence of rice chromosomes 11 and 12, rich in disease resistance genes and recent gene duplications.</title>
        <authorList>
            <consortium name="The rice chromosomes 11 and 12 sequencing consortia"/>
        </authorList>
    </citation>
    <scope>NUCLEOTIDE SEQUENCE [LARGE SCALE GENOMIC DNA]</scope>
</reference>
<protein>
    <submittedName>
        <fullName evidence="2">Uncharacterized protein</fullName>
    </submittedName>
</protein>
<dbReference type="AlphaFoldDB" id="Q2QZJ5"/>
<feature type="compositionally biased region" description="Basic residues" evidence="1">
    <location>
        <begin position="1"/>
        <end position="13"/>
    </location>
</feature>
<organism evidence="2">
    <name type="scientific">Oryza sativa subsp. japonica</name>
    <name type="common">Rice</name>
    <dbReference type="NCBI Taxonomy" id="39947"/>
    <lineage>
        <taxon>Eukaryota</taxon>
        <taxon>Viridiplantae</taxon>
        <taxon>Streptophyta</taxon>
        <taxon>Embryophyta</taxon>
        <taxon>Tracheophyta</taxon>
        <taxon>Spermatophyta</taxon>
        <taxon>Magnoliopsida</taxon>
        <taxon>Liliopsida</taxon>
        <taxon>Poales</taxon>
        <taxon>Poaceae</taxon>
        <taxon>BOP clade</taxon>
        <taxon>Oryzoideae</taxon>
        <taxon>Oryzeae</taxon>
        <taxon>Oryzinae</taxon>
        <taxon>Oryza</taxon>
        <taxon>Oryza sativa</taxon>
    </lineage>
</organism>
<gene>
    <name evidence="2" type="ordered locus">LOC_Os11g45770</name>
</gene>
<proteinExistence type="predicted"/>
<evidence type="ECO:0000313" key="2">
    <source>
        <dbReference type="EMBL" id="ABA95302.1"/>
    </source>
</evidence>
<dbReference type="EMBL" id="DP000010">
    <property type="protein sequence ID" value="ABA95302.1"/>
    <property type="molecule type" value="Genomic_DNA"/>
</dbReference>
<feature type="region of interest" description="Disordered" evidence="1">
    <location>
        <begin position="1"/>
        <end position="24"/>
    </location>
</feature>
<name>Q2QZJ5_ORYSJ</name>
<sequence length="98" mass="11388">MDGRRKKNGRAQKNKMELPPSYSQNQIPRTSIDYQYQFVLTLLAVCKAVSAYVEPTPSIPQKMNIELDMTHFNTVNLDKVKNKDAHEYYARLRHNTST</sequence>
<reference evidence="2" key="3">
    <citation type="submission" date="2006-01" db="EMBL/GenBank/DDBJ databases">
        <authorList>
            <person name="Buell R."/>
        </authorList>
    </citation>
    <scope>NUCLEOTIDE SEQUENCE</scope>
</reference>